<keyword evidence="1" id="KW-1133">Transmembrane helix</keyword>
<gene>
    <name evidence="2" type="ORF">QM481_10465</name>
</gene>
<reference evidence="2 3" key="1">
    <citation type="submission" date="2023-05" db="EMBL/GenBank/DDBJ databases">
        <title>Novel species of genus Flectobacillus isolated from stream in China.</title>
        <authorList>
            <person name="Lu H."/>
        </authorList>
    </citation>
    <scope>NUCLEOTIDE SEQUENCE [LARGE SCALE GENOMIC DNA]</scope>
    <source>
        <strain evidence="2 3">LFS242W</strain>
    </source>
</reference>
<evidence type="ECO:0000313" key="3">
    <source>
        <dbReference type="Proteomes" id="UP001225761"/>
    </source>
</evidence>
<protein>
    <submittedName>
        <fullName evidence="2">Uncharacterized protein</fullName>
    </submittedName>
</protein>
<feature type="transmembrane region" description="Helical" evidence="1">
    <location>
        <begin position="26"/>
        <end position="43"/>
    </location>
</feature>
<evidence type="ECO:0000256" key="1">
    <source>
        <dbReference type="SAM" id="Phobius"/>
    </source>
</evidence>
<keyword evidence="1" id="KW-0472">Membrane</keyword>
<keyword evidence="1" id="KW-0812">Transmembrane</keyword>
<keyword evidence="3" id="KW-1185">Reference proteome</keyword>
<accession>A0ABT6Z1I4</accession>
<organism evidence="2 3">
    <name type="scientific">Flectobacillus rivi</name>
    <dbReference type="NCBI Taxonomy" id="2984209"/>
    <lineage>
        <taxon>Bacteria</taxon>
        <taxon>Pseudomonadati</taxon>
        <taxon>Bacteroidota</taxon>
        <taxon>Cytophagia</taxon>
        <taxon>Cytophagales</taxon>
        <taxon>Flectobacillaceae</taxon>
        <taxon>Flectobacillus</taxon>
    </lineage>
</organism>
<dbReference type="Proteomes" id="UP001225761">
    <property type="component" value="Unassembled WGS sequence"/>
</dbReference>
<name>A0ABT6Z1I4_9BACT</name>
<proteinExistence type="predicted"/>
<evidence type="ECO:0000313" key="2">
    <source>
        <dbReference type="EMBL" id="MDI9874949.1"/>
    </source>
</evidence>
<dbReference type="RefSeq" id="WP_283381718.1">
    <property type="nucleotide sequence ID" value="NZ_JASHIE010000006.1"/>
</dbReference>
<dbReference type="EMBL" id="JASHIE010000006">
    <property type="protein sequence ID" value="MDI9874949.1"/>
    <property type="molecule type" value="Genomic_DNA"/>
</dbReference>
<comment type="caution">
    <text evidence="2">The sequence shown here is derived from an EMBL/GenBank/DDBJ whole genome shotgun (WGS) entry which is preliminary data.</text>
</comment>
<sequence length="53" mass="6121">MVTTIVQHLIRLLINSDVSSKLSKNTISILKAISFGLTVWMLYKQFYQKKSSF</sequence>